<keyword evidence="2 6" id="KW-0378">Hydrolase</keyword>
<dbReference type="EMBL" id="VNHN01000002">
    <property type="protein sequence ID" value="TYP16561.1"/>
    <property type="molecule type" value="Genomic_DNA"/>
</dbReference>
<dbReference type="EC" id="3.1.4.14" evidence="6"/>
<dbReference type="STRING" id="351671.XDD1_0831"/>
<keyword evidence="9" id="KW-1185">Reference proteome</keyword>
<proteinExistence type="predicted"/>
<dbReference type="Proteomes" id="UP000324170">
    <property type="component" value="Unassembled WGS sequence"/>
</dbReference>
<evidence type="ECO:0000313" key="8">
    <source>
        <dbReference type="Proteomes" id="UP000032721"/>
    </source>
</evidence>
<sequence>MLQTPGCNQRSAWFNYLRNTLLRYTLTMNFLAHLHLAALAESSLLGNLMADFVRGSPEGAFSPDIVAGIRMHRRVDSLTDQHPLVTQARKLFRDEYRRVAPITLDIVWDHFLSLHWDKFEKNYSLPEFVNFARNNIEPHLASTPKKFQALNNTLWSQNLLIRYADMSCIANVLQNMARQRPKLSALAGSYQDIENHYLDFETLFCQFYPEMMALASNKRLLG</sequence>
<dbReference type="PANTHER" id="PTHR38764">
    <property type="entry name" value="ACYL CARRIER PROTEIN PHOSPHODIESTERASE"/>
    <property type="match status" value="1"/>
</dbReference>
<evidence type="ECO:0000256" key="5">
    <source>
        <dbReference type="ARBA" id="ARBA00023160"/>
    </source>
</evidence>
<evidence type="ECO:0000313" key="7">
    <source>
        <dbReference type="EMBL" id="TYP16561.1"/>
    </source>
</evidence>
<protein>
    <submittedName>
        <fullName evidence="6">Acyl carrier protein phosphodiesterase</fullName>
        <ecNumber evidence="6">3.1.4.14</ecNumber>
    </submittedName>
</protein>
<name>A0A068QP16_9GAMM</name>
<evidence type="ECO:0000256" key="2">
    <source>
        <dbReference type="ARBA" id="ARBA00022801"/>
    </source>
</evidence>
<dbReference type="PIRSF" id="PIRSF011489">
    <property type="entry name" value="DUF479"/>
    <property type="match status" value="1"/>
</dbReference>
<keyword evidence="4" id="KW-0443">Lipid metabolism</keyword>
<dbReference type="KEGG" id="xdo:XDD1_0831"/>
<dbReference type="GO" id="GO:0006633">
    <property type="term" value="P:fatty acid biosynthetic process"/>
    <property type="evidence" value="ECO:0007669"/>
    <property type="project" value="UniProtKB-KW"/>
</dbReference>
<evidence type="ECO:0000313" key="9">
    <source>
        <dbReference type="Proteomes" id="UP000324170"/>
    </source>
</evidence>
<evidence type="ECO:0000256" key="3">
    <source>
        <dbReference type="ARBA" id="ARBA00022832"/>
    </source>
</evidence>
<reference evidence="7 9" key="2">
    <citation type="submission" date="2019-07" db="EMBL/GenBank/DDBJ databases">
        <title>Genomic Encyclopedia of Type Strains, Phase I: the one thousand microbial genomes (KMG-I) project.</title>
        <authorList>
            <person name="Kyrpides N."/>
        </authorList>
    </citation>
    <scope>NUCLEOTIDE SEQUENCE [LARGE SCALE GENOMIC DNA]</scope>
    <source>
        <strain evidence="7 9">DSM 17909</strain>
    </source>
</reference>
<dbReference type="AlphaFoldDB" id="A0A068QP16"/>
<dbReference type="GO" id="GO:0008770">
    <property type="term" value="F:[acyl-carrier-protein] phosphodiesterase activity"/>
    <property type="evidence" value="ECO:0007669"/>
    <property type="project" value="UniProtKB-EC"/>
</dbReference>
<evidence type="ECO:0000313" key="6">
    <source>
        <dbReference type="EMBL" id="CDG16534.1"/>
    </source>
</evidence>
<dbReference type="HOGENOM" id="CLU_099370_1_0_6"/>
<dbReference type="InterPro" id="IPR007431">
    <property type="entry name" value="ACP_PD"/>
</dbReference>
<dbReference type="Proteomes" id="UP000032721">
    <property type="component" value="Chromosome"/>
</dbReference>
<gene>
    <name evidence="6" type="primary">acpH</name>
    <name evidence="7" type="ORF">LY16_00158</name>
    <name evidence="6" type="ORF">XDD1_0831</name>
</gene>
<keyword evidence="3" id="KW-0276">Fatty acid metabolism</keyword>
<evidence type="ECO:0000256" key="4">
    <source>
        <dbReference type="ARBA" id="ARBA00023098"/>
    </source>
</evidence>
<dbReference type="PANTHER" id="PTHR38764:SF1">
    <property type="entry name" value="ACYL CARRIER PROTEIN PHOSPHODIESTERASE"/>
    <property type="match status" value="1"/>
</dbReference>
<organism evidence="6 8">
    <name type="scientific">Xenorhabdus doucetiae</name>
    <dbReference type="NCBI Taxonomy" id="351671"/>
    <lineage>
        <taxon>Bacteria</taxon>
        <taxon>Pseudomonadati</taxon>
        <taxon>Pseudomonadota</taxon>
        <taxon>Gammaproteobacteria</taxon>
        <taxon>Enterobacterales</taxon>
        <taxon>Morganellaceae</taxon>
        <taxon>Xenorhabdus</taxon>
    </lineage>
</organism>
<keyword evidence="5" id="KW-0275">Fatty acid biosynthesis</keyword>
<dbReference type="Pfam" id="PF04336">
    <property type="entry name" value="ACP_PD"/>
    <property type="match status" value="1"/>
</dbReference>
<accession>A0A068QP16</accession>
<keyword evidence="1" id="KW-0444">Lipid biosynthesis</keyword>
<reference evidence="6 8" key="1">
    <citation type="submission" date="2013-07" db="EMBL/GenBank/DDBJ databases">
        <authorList>
            <person name="Genoscope - CEA"/>
        </authorList>
    </citation>
    <scope>NUCLEOTIDE SEQUENCE [LARGE SCALE GENOMIC DNA]</scope>
    <source>
        <strain evidence="6">FRM16</strain>
        <strain evidence="8">FRM16 / DSM 17909</strain>
    </source>
</reference>
<dbReference type="EMBL" id="FO704550">
    <property type="protein sequence ID" value="CDG16534.1"/>
    <property type="molecule type" value="Genomic_DNA"/>
</dbReference>
<evidence type="ECO:0000256" key="1">
    <source>
        <dbReference type="ARBA" id="ARBA00022516"/>
    </source>
</evidence>